<feature type="region of interest" description="Disordered" evidence="1">
    <location>
        <begin position="1"/>
        <end position="134"/>
    </location>
</feature>
<proteinExistence type="predicted"/>
<keyword evidence="3" id="KW-1185">Reference proteome</keyword>
<name>A0A8J7WR02_9ACTN</name>
<protein>
    <submittedName>
        <fullName evidence="2">Uncharacterized protein</fullName>
    </submittedName>
</protein>
<reference evidence="2" key="1">
    <citation type="submission" date="2021-04" db="EMBL/GenBank/DDBJ databases">
        <title>Genome based classification of Actinospica acidithermotolerans sp. nov., an actinobacterium isolated from an Indonesian hot spring.</title>
        <authorList>
            <person name="Kusuma A.B."/>
            <person name="Putra K.E."/>
            <person name="Nafisah S."/>
            <person name="Loh J."/>
            <person name="Nouioui I."/>
            <person name="Goodfellow M."/>
        </authorList>
    </citation>
    <scope>NUCLEOTIDE SEQUENCE</scope>
    <source>
        <strain evidence="2">DSM 45618</strain>
    </source>
</reference>
<dbReference type="Proteomes" id="UP000677913">
    <property type="component" value="Unassembled WGS sequence"/>
</dbReference>
<evidence type="ECO:0000313" key="2">
    <source>
        <dbReference type="EMBL" id="MBS2966883.1"/>
    </source>
</evidence>
<accession>A0A8J7WR02</accession>
<sequence>DSGASDSGASDSDSGGADHPRPAHTPAPDPQPPAAGVPAAAARTAQPPVNGHEAALPGVAAAGAAAGAAAREGTVAPRNPAPGAPSPSPAPVPAQRAHAAAPAVPFPAGRQEAPNVEFQAPPPMPPLPRRSTRESELLTAAREVERWRGQPSASRISRELNIGMALATSLANALRDEEGLAPDEPL</sequence>
<feature type="compositionally biased region" description="Low complexity" evidence="1">
    <location>
        <begin position="93"/>
        <end position="108"/>
    </location>
</feature>
<comment type="caution">
    <text evidence="2">The sequence shown here is derived from an EMBL/GenBank/DDBJ whole genome shotgun (WGS) entry which is preliminary data.</text>
</comment>
<dbReference type="AlphaFoldDB" id="A0A8J7WR02"/>
<feature type="compositionally biased region" description="Low complexity" evidence="1">
    <location>
        <begin position="36"/>
        <end position="70"/>
    </location>
</feature>
<gene>
    <name evidence="2" type="ORF">KGA66_27870</name>
</gene>
<feature type="compositionally biased region" description="Pro residues" evidence="1">
    <location>
        <begin position="79"/>
        <end position="92"/>
    </location>
</feature>
<evidence type="ECO:0000313" key="3">
    <source>
        <dbReference type="Proteomes" id="UP000677913"/>
    </source>
</evidence>
<feature type="non-terminal residue" evidence="2">
    <location>
        <position position="1"/>
    </location>
</feature>
<organism evidence="2 3">
    <name type="scientific">Actinocrinis puniceicyclus</name>
    <dbReference type="NCBI Taxonomy" id="977794"/>
    <lineage>
        <taxon>Bacteria</taxon>
        <taxon>Bacillati</taxon>
        <taxon>Actinomycetota</taxon>
        <taxon>Actinomycetes</taxon>
        <taxon>Catenulisporales</taxon>
        <taxon>Actinospicaceae</taxon>
        <taxon>Actinocrinis</taxon>
    </lineage>
</organism>
<evidence type="ECO:0000256" key="1">
    <source>
        <dbReference type="SAM" id="MobiDB-lite"/>
    </source>
</evidence>
<feature type="compositionally biased region" description="Pro residues" evidence="1">
    <location>
        <begin position="23"/>
        <end position="35"/>
    </location>
</feature>
<dbReference type="EMBL" id="JAGSXH010000214">
    <property type="protein sequence ID" value="MBS2966883.1"/>
    <property type="molecule type" value="Genomic_DNA"/>
</dbReference>
<feature type="compositionally biased region" description="Low complexity" evidence="1">
    <location>
        <begin position="1"/>
        <end position="15"/>
    </location>
</feature>